<dbReference type="PROSITE" id="PS51257">
    <property type="entry name" value="PROKAR_LIPOPROTEIN"/>
    <property type="match status" value="1"/>
</dbReference>
<dbReference type="EMBL" id="BAABRI010000018">
    <property type="protein sequence ID" value="GAA5483912.1"/>
    <property type="molecule type" value="Genomic_DNA"/>
</dbReference>
<dbReference type="PANTHER" id="PTHR33734">
    <property type="entry name" value="LYSM DOMAIN-CONTAINING GPI-ANCHORED PROTEIN 2"/>
    <property type="match status" value="1"/>
</dbReference>
<dbReference type="Gene3D" id="3.10.350.10">
    <property type="entry name" value="LysM domain"/>
    <property type="match status" value="1"/>
</dbReference>
<gene>
    <name evidence="3" type="ORF">Hsar01_03149</name>
</gene>
<dbReference type="Pfam" id="PF01476">
    <property type="entry name" value="LysM"/>
    <property type="match status" value="1"/>
</dbReference>
<organism evidence="3 4">
    <name type="scientific">Haloferula sargassicola</name>
    <dbReference type="NCBI Taxonomy" id="490096"/>
    <lineage>
        <taxon>Bacteria</taxon>
        <taxon>Pseudomonadati</taxon>
        <taxon>Verrucomicrobiota</taxon>
        <taxon>Verrucomicrobiia</taxon>
        <taxon>Verrucomicrobiales</taxon>
        <taxon>Verrucomicrobiaceae</taxon>
        <taxon>Haloferula</taxon>
    </lineage>
</organism>
<feature type="compositionally biased region" description="Low complexity" evidence="1">
    <location>
        <begin position="72"/>
        <end position="96"/>
    </location>
</feature>
<dbReference type="CDD" id="cd00118">
    <property type="entry name" value="LysM"/>
    <property type="match status" value="1"/>
</dbReference>
<feature type="compositionally biased region" description="Basic residues" evidence="1">
    <location>
        <begin position="97"/>
        <end position="115"/>
    </location>
</feature>
<dbReference type="PROSITE" id="PS51782">
    <property type="entry name" value="LYSM"/>
    <property type="match status" value="1"/>
</dbReference>
<keyword evidence="4" id="KW-1185">Reference proteome</keyword>
<evidence type="ECO:0000313" key="3">
    <source>
        <dbReference type="EMBL" id="GAA5483912.1"/>
    </source>
</evidence>
<dbReference type="InterPro" id="IPR036779">
    <property type="entry name" value="LysM_dom_sf"/>
</dbReference>
<feature type="region of interest" description="Disordered" evidence="1">
    <location>
        <begin position="28"/>
        <end position="118"/>
    </location>
</feature>
<accession>A0ABP9UR46</accession>
<dbReference type="RefSeq" id="WP_353568016.1">
    <property type="nucleotide sequence ID" value="NZ_BAABRI010000018.1"/>
</dbReference>
<evidence type="ECO:0000259" key="2">
    <source>
        <dbReference type="PROSITE" id="PS51782"/>
    </source>
</evidence>
<dbReference type="Proteomes" id="UP001476282">
    <property type="component" value="Unassembled WGS sequence"/>
</dbReference>
<reference evidence="3 4" key="1">
    <citation type="submission" date="2024-02" db="EMBL/GenBank/DDBJ databases">
        <title>Haloferula sargassicola NBRC 104335.</title>
        <authorList>
            <person name="Ichikawa N."/>
            <person name="Katano-Makiyama Y."/>
            <person name="Hidaka K."/>
        </authorList>
    </citation>
    <scope>NUCLEOTIDE SEQUENCE [LARGE SCALE GENOMIC DNA]</scope>
    <source>
        <strain evidence="3 4">NBRC 104335</strain>
    </source>
</reference>
<dbReference type="SMART" id="SM00257">
    <property type="entry name" value="LysM"/>
    <property type="match status" value="1"/>
</dbReference>
<sequence>MRISPALLISGLLPLLFTSCQNGFSGENPSGTGPFDSSGNYVEAWADNPSKWNGRSVSPREPLAQNNPEPTPTATVRQVTPRPTPTSSSTTTVVSKPKPKPTPKPAPKPKPKPKPKATYLAYTVRKGDTLYGLAKRYGSTVAKIQKASGISGSNIRIGQKLKIPK</sequence>
<dbReference type="PANTHER" id="PTHR33734:SF22">
    <property type="entry name" value="MEMBRANE-BOUND LYTIC MUREIN TRANSGLYCOSYLASE D"/>
    <property type="match status" value="1"/>
</dbReference>
<comment type="caution">
    <text evidence="3">The sequence shown here is derived from an EMBL/GenBank/DDBJ whole genome shotgun (WGS) entry which is preliminary data.</text>
</comment>
<feature type="domain" description="LysM" evidence="2">
    <location>
        <begin position="120"/>
        <end position="163"/>
    </location>
</feature>
<evidence type="ECO:0000256" key="1">
    <source>
        <dbReference type="SAM" id="MobiDB-lite"/>
    </source>
</evidence>
<dbReference type="SUPFAM" id="SSF54106">
    <property type="entry name" value="LysM domain"/>
    <property type="match status" value="1"/>
</dbReference>
<dbReference type="InterPro" id="IPR018392">
    <property type="entry name" value="LysM"/>
</dbReference>
<evidence type="ECO:0000313" key="4">
    <source>
        <dbReference type="Proteomes" id="UP001476282"/>
    </source>
</evidence>
<proteinExistence type="predicted"/>
<name>A0ABP9UR46_9BACT</name>
<protein>
    <recommendedName>
        <fullName evidence="2">LysM domain-containing protein</fullName>
    </recommendedName>
</protein>
<feature type="compositionally biased region" description="Polar residues" evidence="1">
    <location>
        <begin position="28"/>
        <end position="40"/>
    </location>
</feature>